<dbReference type="Proteomes" id="UP000198853">
    <property type="component" value="Unassembled WGS sequence"/>
</dbReference>
<dbReference type="Pfam" id="PF19785">
    <property type="entry name" value="UPF0738"/>
    <property type="match status" value="1"/>
</dbReference>
<name>A0A1G8LFE5_9BACI</name>
<sequence>MTVINVIGAQHKGDGLYLESDRHPDEKLIPTARLLADSDNFALVYIFDREGTFVQVHIHEAFWSDLYKSHRKRTPIYLDKHDVLFEAIHEELDMFLDIIQGNNNYGAEMVSAVEKHFFANE</sequence>
<dbReference type="EMBL" id="FNEN01000003">
    <property type="protein sequence ID" value="SDI54391.1"/>
    <property type="molecule type" value="Genomic_DNA"/>
</dbReference>
<evidence type="ECO:0000313" key="2">
    <source>
        <dbReference type="Proteomes" id="UP000198853"/>
    </source>
</evidence>
<organism evidence="1 2">
    <name type="scientific">Natribacillus halophilus</name>
    <dbReference type="NCBI Taxonomy" id="549003"/>
    <lineage>
        <taxon>Bacteria</taxon>
        <taxon>Bacillati</taxon>
        <taxon>Bacillota</taxon>
        <taxon>Bacilli</taxon>
        <taxon>Bacillales</taxon>
        <taxon>Bacillaceae</taxon>
        <taxon>Natribacillus</taxon>
    </lineage>
</organism>
<dbReference type="InterPro" id="IPR020908">
    <property type="entry name" value="UPF0738"/>
</dbReference>
<reference evidence="1 2" key="1">
    <citation type="submission" date="2016-10" db="EMBL/GenBank/DDBJ databases">
        <authorList>
            <person name="de Groot N.N."/>
        </authorList>
    </citation>
    <scope>NUCLEOTIDE SEQUENCE [LARGE SCALE GENOMIC DNA]</scope>
    <source>
        <strain evidence="1 2">DSM 21771</strain>
    </source>
</reference>
<accession>A0A1G8LFE5</accession>
<keyword evidence="2" id="KW-1185">Reference proteome</keyword>
<proteinExistence type="predicted"/>
<evidence type="ECO:0000313" key="1">
    <source>
        <dbReference type="EMBL" id="SDI54391.1"/>
    </source>
</evidence>
<dbReference type="AlphaFoldDB" id="A0A1G8LFE5"/>
<gene>
    <name evidence="1" type="ORF">SAMN04488123_10362</name>
</gene>
<dbReference type="OrthoDB" id="2966478at2"/>
<dbReference type="RefSeq" id="WP_090396524.1">
    <property type="nucleotide sequence ID" value="NZ_FNEN01000003.1"/>
</dbReference>
<protein>
    <submittedName>
        <fullName evidence="1">Uncharacterized protein</fullName>
    </submittedName>
</protein>